<sequence length="66" mass="7687">MVLNFLTEVFAVNFMLAEFHLQQSDLCRQIPLYCSNQREVRLLQEHSTMHGQTIAAFLKNTRTSKS</sequence>
<evidence type="ECO:0000313" key="1">
    <source>
        <dbReference type="EMBL" id="PIN25626.1"/>
    </source>
</evidence>
<comment type="caution">
    <text evidence="1">The sequence shown here is derived from an EMBL/GenBank/DDBJ whole genome shotgun (WGS) entry which is preliminary data.</text>
</comment>
<accession>A0A2G9I7A1</accession>
<organism evidence="1 2">
    <name type="scientific">Handroanthus impetiginosus</name>
    <dbReference type="NCBI Taxonomy" id="429701"/>
    <lineage>
        <taxon>Eukaryota</taxon>
        <taxon>Viridiplantae</taxon>
        <taxon>Streptophyta</taxon>
        <taxon>Embryophyta</taxon>
        <taxon>Tracheophyta</taxon>
        <taxon>Spermatophyta</taxon>
        <taxon>Magnoliopsida</taxon>
        <taxon>eudicotyledons</taxon>
        <taxon>Gunneridae</taxon>
        <taxon>Pentapetalae</taxon>
        <taxon>asterids</taxon>
        <taxon>lamiids</taxon>
        <taxon>Lamiales</taxon>
        <taxon>Bignoniaceae</taxon>
        <taxon>Crescentiina</taxon>
        <taxon>Tabebuia alliance</taxon>
        <taxon>Handroanthus</taxon>
    </lineage>
</organism>
<name>A0A2G9I7A1_9LAMI</name>
<proteinExistence type="predicted"/>
<gene>
    <name evidence="1" type="ORF">CDL12_01629</name>
</gene>
<keyword evidence="2" id="KW-1185">Reference proteome</keyword>
<protein>
    <submittedName>
        <fullName evidence="1">Uncharacterized protein</fullName>
    </submittedName>
</protein>
<dbReference type="AlphaFoldDB" id="A0A2G9I7A1"/>
<dbReference type="Proteomes" id="UP000231279">
    <property type="component" value="Unassembled WGS sequence"/>
</dbReference>
<dbReference type="EMBL" id="NKXS01000208">
    <property type="protein sequence ID" value="PIN25626.1"/>
    <property type="molecule type" value="Genomic_DNA"/>
</dbReference>
<reference evidence="2" key="1">
    <citation type="journal article" date="2018" name="Gigascience">
        <title>Genome assembly of the Pink Ipe (Handroanthus impetiginosus, Bignoniaceae), a highly valued, ecologically keystone Neotropical timber forest tree.</title>
        <authorList>
            <person name="Silva-Junior O.B."/>
            <person name="Grattapaglia D."/>
            <person name="Novaes E."/>
            <person name="Collevatti R.G."/>
        </authorList>
    </citation>
    <scope>NUCLEOTIDE SEQUENCE [LARGE SCALE GENOMIC DNA]</scope>
    <source>
        <strain evidence="2">cv. UFG-1</strain>
    </source>
</reference>
<evidence type="ECO:0000313" key="2">
    <source>
        <dbReference type="Proteomes" id="UP000231279"/>
    </source>
</evidence>